<protein>
    <submittedName>
        <fullName evidence="4">Alkaline phosphatase</fullName>
    </submittedName>
</protein>
<evidence type="ECO:0000256" key="2">
    <source>
        <dbReference type="PIRSR" id="PIRSR601952-2"/>
    </source>
</evidence>
<dbReference type="InterPro" id="IPR001952">
    <property type="entry name" value="Alkaline_phosphatase"/>
</dbReference>
<keyword evidence="2" id="KW-0479">Metal-binding</keyword>
<dbReference type="Pfam" id="PF00245">
    <property type="entry name" value="Alk_phosphatase"/>
    <property type="match status" value="1"/>
</dbReference>
<dbReference type="PANTHER" id="PTHR11596:SF5">
    <property type="entry name" value="ALKALINE PHOSPHATASE"/>
    <property type="match status" value="1"/>
</dbReference>
<evidence type="ECO:0000313" key="5">
    <source>
        <dbReference type="Proteomes" id="UP000216867"/>
    </source>
</evidence>
<feature type="binding site" evidence="2">
    <location>
        <position position="131"/>
    </location>
    <ligand>
        <name>Zn(2+)</name>
        <dbReference type="ChEBI" id="CHEBI:29105"/>
        <label>2</label>
    </ligand>
</feature>
<dbReference type="AlphaFoldDB" id="A0A269Z3H1"/>
<gene>
    <name evidence="4" type="ORF">B8X04_17290</name>
</gene>
<evidence type="ECO:0000313" key="4">
    <source>
        <dbReference type="EMBL" id="PAK92337.1"/>
    </source>
</evidence>
<dbReference type="Gene3D" id="1.10.60.40">
    <property type="match status" value="1"/>
</dbReference>
<keyword evidence="2" id="KW-0862">Zinc</keyword>
<dbReference type="Proteomes" id="UP000216867">
    <property type="component" value="Unassembled WGS sequence"/>
</dbReference>
<evidence type="ECO:0000256" key="3">
    <source>
        <dbReference type="SAM" id="MobiDB-lite"/>
    </source>
</evidence>
<proteinExistence type="predicted"/>
<comment type="caution">
    <text evidence="4">The sequence shown here is derived from an EMBL/GenBank/DDBJ whole genome shotgun (WGS) entry which is preliminary data.</text>
</comment>
<dbReference type="GO" id="GO:0004035">
    <property type="term" value="F:alkaline phosphatase activity"/>
    <property type="evidence" value="ECO:0007669"/>
    <property type="project" value="TreeGrafter"/>
</dbReference>
<comment type="cofactor">
    <cofactor evidence="2">
        <name>Zn(2+)</name>
        <dbReference type="ChEBI" id="CHEBI:29105"/>
    </cofactor>
    <text evidence="2">Binds 2 Zn(2+) ions.</text>
</comment>
<evidence type="ECO:0000256" key="1">
    <source>
        <dbReference type="ARBA" id="ARBA00022553"/>
    </source>
</evidence>
<feature type="binding site" evidence="2">
    <location>
        <position position="20"/>
    </location>
    <ligand>
        <name>Zn(2+)</name>
        <dbReference type="ChEBI" id="CHEBI:29105"/>
        <label>2</label>
    </ligand>
</feature>
<name>A0A269Z3H1_9MICO</name>
<dbReference type="RefSeq" id="WP_176472526.1">
    <property type="nucleotide sequence ID" value="NZ_NCWY01000055.1"/>
</dbReference>
<accession>A0A269Z3H1</accession>
<feature type="binding site" evidence="2">
    <location>
        <position position="21"/>
    </location>
    <ligand>
        <name>Zn(2+)</name>
        <dbReference type="ChEBI" id="CHEBI:29105"/>
        <label>2</label>
    </ligand>
</feature>
<organism evidence="4 5">
    <name type="scientific">Brevibacterium casei</name>
    <dbReference type="NCBI Taxonomy" id="33889"/>
    <lineage>
        <taxon>Bacteria</taxon>
        <taxon>Bacillati</taxon>
        <taxon>Actinomycetota</taxon>
        <taxon>Actinomycetes</taxon>
        <taxon>Micrococcales</taxon>
        <taxon>Brevibacteriaceae</taxon>
        <taxon>Brevibacterium</taxon>
    </lineage>
</organism>
<dbReference type="GO" id="GO:0046872">
    <property type="term" value="F:metal ion binding"/>
    <property type="evidence" value="ECO:0007669"/>
    <property type="project" value="UniProtKB-KW"/>
</dbReference>
<dbReference type="InterPro" id="IPR017850">
    <property type="entry name" value="Alkaline_phosphatase_core_sf"/>
</dbReference>
<sequence>ENAMSYAENRDDTLVIATADHSTGGMTIGSGEEYKWNPDAIHKMKKSGAHMTEQIAKGEDVEKVIKNGYGFDVKSKQIDKIKDEADKLKDVKDKAKNEDDPKIEKQQGKLQDAIQKPINDKSRTGWTTYGHTGEDVNTYAYGPGSDFLEGNVDNTDQPKNLFDFFSS</sequence>
<dbReference type="PANTHER" id="PTHR11596">
    <property type="entry name" value="ALKALINE PHOSPHATASE"/>
    <property type="match status" value="1"/>
</dbReference>
<reference evidence="4 5" key="1">
    <citation type="submission" date="2017-04" db="EMBL/GenBank/DDBJ databases">
        <title>Kefir bacterial isolates.</title>
        <authorList>
            <person name="Kim Y."/>
            <person name="Blasche S."/>
            <person name="Patil K.R."/>
        </authorList>
    </citation>
    <scope>NUCLEOTIDE SEQUENCE [LARGE SCALE GENOMIC DNA]</scope>
    <source>
        <strain evidence="4 5">OG2</strain>
    </source>
</reference>
<feature type="non-terminal residue" evidence="4">
    <location>
        <position position="167"/>
    </location>
</feature>
<keyword evidence="1" id="KW-0597">Phosphoprotein</keyword>
<feature type="non-terminal residue" evidence="4">
    <location>
        <position position="1"/>
    </location>
</feature>
<feature type="region of interest" description="Disordered" evidence="3">
    <location>
        <begin position="89"/>
        <end position="141"/>
    </location>
</feature>
<dbReference type="SUPFAM" id="SSF53649">
    <property type="entry name" value="Alkaline phosphatase-like"/>
    <property type="match status" value="1"/>
</dbReference>
<feature type="compositionally biased region" description="Basic and acidic residues" evidence="3">
    <location>
        <begin position="89"/>
        <end position="107"/>
    </location>
</feature>
<dbReference type="EMBL" id="NCWY01000055">
    <property type="protein sequence ID" value="PAK92337.1"/>
    <property type="molecule type" value="Genomic_DNA"/>
</dbReference>